<dbReference type="PIRSF" id="PIRSF000239">
    <property type="entry name" value="AHPC"/>
    <property type="match status" value="1"/>
</dbReference>
<dbReference type="RefSeq" id="WP_216127234.1">
    <property type="nucleotide sequence ID" value="NZ_CP064782.1"/>
</dbReference>
<evidence type="ECO:0000256" key="10">
    <source>
        <dbReference type="ARBA" id="ARBA00038489"/>
    </source>
</evidence>
<dbReference type="PANTHER" id="PTHR42801">
    <property type="entry name" value="THIOREDOXIN-DEPENDENT PEROXIDE REDUCTASE"/>
    <property type="match status" value="1"/>
</dbReference>
<dbReference type="PROSITE" id="PS51352">
    <property type="entry name" value="THIOREDOXIN_2"/>
    <property type="match status" value="1"/>
</dbReference>
<evidence type="ECO:0000256" key="6">
    <source>
        <dbReference type="ARBA" id="ARBA00023002"/>
    </source>
</evidence>
<dbReference type="GO" id="GO:0034599">
    <property type="term" value="P:cellular response to oxidative stress"/>
    <property type="evidence" value="ECO:0007669"/>
    <property type="project" value="TreeGrafter"/>
</dbReference>
<dbReference type="InterPro" id="IPR050924">
    <property type="entry name" value="Peroxiredoxin_BCP/PrxQ"/>
</dbReference>
<keyword evidence="8" id="KW-0676">Redox-active center</keyword>
<dbReference type="EMBL" id="CP064782">
    <property type="protein sequence ID" value="QWT49388.1"/>
    <property type="molecule type" value="Genomic_DNA"/>
</dbReference>
<name>A0A975SN90_9RHOO</name>
<dbReference type="CDD" id="cd03017">
    <property type="entry name" value="PRX_BCP"/>
    <property type="match status" value="1"/>
</dbReference>
<evidence type="ECO:0000313" key="14">
    <source>
        <dbReference type="EMBL" id="QWT49388.1"/>
    </source>
</evidence>
<evidence type="ECO:0000256" key="2">
    <source>
        <dbReference type="ARBA" id="ARBA00011245"/>
    </source>
</evidence>
<evidence type="ECO:0000256" key="5">
    <source>
        <dbReference type="ARBA" id="ARBA00022862"/>
    </source>
</evidence>
<evidence type="ECO:0000313" key="15">
    <source>
        <dbReference type="Proteomes" id="UP000683428"/>
    </source>
</evidence>
<evidence type="ECO:0000256" key="9">
    <source>
        <dbReference type="ARBA" id="ARBA00032824"/>
    </source>
</evidence>
<dbReference type="PANTHER" id="PTHR42801:SF4">
    <property type="entry name" value="AHPC_TSA FAMILY PROTEIN"/>
    <property type="match status" value="1"/>
</dbReference>
<evidence type="ECO:0000256" key="1">
    <source>
        <dbReference type="ARBA" id="ARBA00003330"/>
    </source>
</evidence>
<dbReference type="InterPro" id="IPR013766">
    <property type="entry name" value="Thioredoxin_domain"/>
</dbReference>
<evidence type="ECO:0000256" key="8">
    <source>
        <dbReference type="ARBA" id="ARBA00023284"/>
    </source>
</evidence>
<evidence type="ECO:0000256" key="12">
    <source>
        <dbReference type="ARBA" id="ARBA00049091"/>
    </source>
</evidence>
<accession>A0A975SN90</accession>
<keyword evidence="15" id="KW-1185">Reference proteome</keyword>
<reference evidence="14" key="1">
    <citation type="submission" date="2020-11" db="EMBL/GenBank/DDBJ databases">
        <title>Azospira inquinata sp. nov.</title>
        <authorList>
            <person name="Moe W.M."/>
            <person name="Mikes M.C."/>
        </authorList>
    </citation>
    <scope>NUCLEOTIDE SEQUENCE</scope>
    <source>
        <strain evidence="14">Azo-3</strain>
    </source>
</reference>
<dbReference type="KEGG" id="aiq:Azoinq_01865"/>
<dbReference type="AlphaFoldDB" id="A0A975SN90"/>
<feature type="domain" description="Thioredoxin" evidence="13">
    <location>
        <begin position="1"/>
        <end position="150"/>
    </location>
</feature>
<sequence>MAATLPDFSLPATGDSDFTLAAHRGHPVVLYFYPKDSTPGCTTEAQQFRDLYPEFQALGAVVAGVSRDSVKSHENFKTKQNLPFPLISDKEESLCQQFGVIKLKKMYGKEVRGIERSTFVIDAGGVLQREWRGVKVPGHAQEVLDFVKTL</sequence>
<keyword evidence="7" id="KW-1015">Disulfide bond</keyword>
<comment type="function">
    <text evidence="1">Thiol-specific peroxidase that catalyzes the reduction of hydrogen peroxide and organic hydroperoxides to water and alcohols, respectively. Plays a role in cell protection against oxidative stress by detoxifying peroxides and as sensor of hydrogen peroxide-mediated signaling events.</text>
</comment>
<dbReference type="GO" id="GO:0005737">
    <property type="term" value="C:cytoplasm"/>
    <property type="evidence" value="ECO:0007669"/>
    <property type="project" value="TreeGrafter"/>
</dbReference>
<dbReference type="GO" id="GO:0045454">
    <property type="term" value="P:cell redox homeostasis"/>
    <property type="evidence" value="ECO:0007669"/>
    <property type="project" value="TreeGrafter"/>
</dbReference>
<proteinExistence type="inferred from homology"/>
<dbReference type="Pfam" id="PF00578">
    <property type="entry name" value="AhpC-TSA"/>
    <property type="match status" value="1"/>
</dbReference>
<comment type="similarity">
    <text evidence="10">Belongs to the peroxiredoxin family. BCP/PrxQ subfamily.</text>
</comment>
<keyword evidence="5" id="KW-0049">Antioxidant</keyword>
<dbReference type="Proteomes" id="UP000683428">
    <property type="component" value="Chromosome"/>
</dbReference>
<evidence type="ECO:0000259" key="13">
    <source>
        <dbReference type="PROSITE" id="PS51352"/>
    </source>
</evidence>
<protein>
    <recommendedName>
        <fullName evidence="3">thioredoxin-dependent peroxiredoxin</fullName>
        <ecNumber evidence="3">1.11.1.24</ecNumber>
    </recommendedName>
    <alternativeName>
        <fullName evidence="9">Thioredoxin peroxidase</fullName>
    </alternativeName>
    <alternativeName>
        <fullName evidence="11">Thioredoxin-dependent peroxiredoxin Bcp</fullName>
    </alternativeName>
</protein>
<gene>
    <name evidence="14" type="ORF">Azoinq_01865</name>
</gene>
<dbReference type="EC" id="1.11.1.24" evidence="3"/>
<organism evidence="14 15">
    <name type="scientific">Azospira inquinata</name>
    <dbReference type="NCBI Taxonomy" id="2785627"/>
    <lineage>
        <taxon>Bacteria</taxon>
        <taxon>Pseudomonadati</taxon>
        <taxon>Pseudomonadota</taxon>
        <taxon>Betaproteobacteria</taxon>
        <taxon>Rhodocyclales</taxon>
        <taxon>Rhodocyclaceae</taxon>
        <taxon>Azospira</taxon>
    </lineage>
</organism>
<dbReference type="InterPro" id="IPR024706">
    <property type="entry name" value="Peroxiredoxin_AhpC-typ"/>
</dbReference>
<dbReference type="GO" id="GO:0008379">
    <property type="term" value="F:thioredoxin peroxidase activity"/>
    <property type="evidence" value="ECO:0007669"/>
    <property type="project" value="TreeGrafter"/>
</dbReference>
<dbReference type="FunFam" id="3.40.30.10:FF:000007">
    <property type="entry name" value="Thioredoxin-dependent thiol peroxidase"/>
    <property type="match status" value="1"/>
</dbReference>
<comment type="subunit">
    <text evidence="2">Monomer.</text>
</comment>
<keyword evidence="4" id="KW-0575">Peroxidase</keyword>
<dbReference type="InterPro" id="IPR000866">
    <property type="entry name" value="AhpC/TSA"/>
</dbReference>
<comment type="catalytic activity">
    <reaction evidence="12">
        <text>a hydroperoxide + [thioredoxin]-dithiol = an alcohol + [thioredoxin]-disulfide + H2O</text>
        <dbReference type="Rhea" id="RHEA:62620"/>
        <dbReference type="Rhea" id="RHEA-COMP:10698"/>
        <dbReference type="Rhea" id="RHEA-COMP:10700"/>
        <dbReference type="ChEBI" id="CHEBI:15377"/>
        <dbReference type="ChEBI" id="CHEBI:29950"/>
        <dbReference type="ChEBI" id="CHEBI:30879"/>
        <dbReference type="ChEBI" id="CHEBI:35924"/>
        <dbReference type="ChEBI" id="CHEBI:50058"/>
        <dbReference type="EC" id="1.11.1.24"/>
    </reaction>
</comment>
<evidence type="ECO:0000256" key="7">
    <source>
        <dbReference type="ARBA" id="ARBA00023157"/>
    </source>
</evidence>
<keyword evidence="6" id="KW-0560">Oxidoreductase</keyword>
<evidence type="ECO:0000256" key="11">
    <source>
        <dbReference type="ARBA" id="ARBA00042639"/>
    </source>
</evidence>
<evidence type="ECO:0000256" key="3">
    <source>
        <dbReference type="ARBA" id="ARBA00013017"/>
    </source>
</evidence>
<evidence type="ECO:0000256" key="4">
    <source>
        <dbReference type="ARBA" id="ARBA00022559"/>
    </source>
</evidence>